<dbReference type="AlphaFoldDB" id="A0A3E4GN60"/>
<comment type="caution">
    <text evidence="8">The sequence shown here is derived from an EMBL/GenBank/DDBJ whole genome shotgun (WGS) entry which is preliminary data.</text>
</comment>
<gene>
    <name evidence="4" type="primary">truA</name>
    <name evidence="8" type="ORF">DXD67_12520</name>
</gene>
<comment type="subunit">
    <text evidence="4">Homodimer.</text>
</comment>
<comment type="function">
    <text evidence="4">Formation of pseudouridine at positions 38, 39 and 40 in the anticodon stem and loop of transfer RNAs.</text>
</comment>
<accession>A0A3E4GN60</accession>
<dbReference type="Gene3D" id="3.30.70.580">
    <property type="entry name" value="Pseudouridine synthase I, catalytic domain, N-terminal subdomain"/>
    <property type="match status" value="1"/>
</dbReference>
<dbReference type="Gene3D" id="3.30.70.660">
    <property type="entry name" value="Pseudouridine synthase I, catalytic domain, C-terminal subdomain"/>
    <property type="match status" value="1"/>
</dbReference>
<dbReference type="Proteomes" id="UP000260655">
    <property type="component" value="Unassembled WGS sequence"/>
</dbReference>
<dbReference type="PANTHER" id="PTHR11142:SF0">
    <property type="entry name" value="TRNA PSEUDOURIDINE SYNTHASE-LIKE 1"/>
    <property type="match status" value="1"/>
</dbReference>
<sequence>MPCPTINAIMNGRNALQEELMTTIKLTIEYDGTRYPGFSTKKKSASIESKLALAIRDVTGQSTQLFAAVKTEPGVHAAHQIVSFQLEKESFSDNTELLKMKLNAALPADIAVTSLEIADERFVASLAVKSCTYTCRIATDPAAALFSRPYTCVVNESLDLESMQQAAQLLIGTHDFAAFSNGRTRKSTVRTVETIKINREDQLIQIQLTANSFLRHMPQLLAGTILTAGKEKKTDGTTLTLAGVESAAPACPSHAFTLTDVQLR</sequence>
<reference evidence="8 9" key="1">
    <citation type="submission" date="2018-08" db="EMBL/GenBank/DDBJ databases">
        <title>A genome reference for cultivated species of the human gut microbiota.</title>
        <authorList>
            <person name="Zou Y."/>
            <person name="Xue W."/>
            <person name="Luo G."/>
        </authorList>
    </citation>
    <scope>NUCLEOTIDE SEQUENCE [LARGE SCALE GENOMIC DNA]</scope>
    <source>
        <strain evidence="8 9">TM07-19</strain>
    </source>
</reference>
<dbReference type="PIRSF" id="PIRSF001430">
    <property type="entry name" value="tRNA_psdUrid_synth"/>
    <property type="match status" value="1"/>
</dbReference>
<dbReference type="GO" id="GO:0003723">
    <property type="term" value="F:RNA binding"/>
    <property type="evidence" value="ECO:0007669"/>
    <property type="project" value="InterPro"/>
</dbReference>
<organism evidence="8 9">
    <name type="scientific">Coprococcus comes</name>
    <dbReference type="NCBI Taxonomy" id="410072"/>
    <lineage>
        <taxon>Bacteria</taxon>
        <taxon>Bacillati</taxon>
        <taxon>Bacillota</taxon>
        <taxon>Clostridia</taxon>
        <taxon>Lachnospirales</taxon>
        <taxon>Lachnospiraceae</taxon>
        <taxon>Coprococcus</taxon>
    </lineage>
</organism>
<evidence type="ECO:0000259" key="7">
    <source>
        <dbReference type="Pfam" id="PF01416"/>
    </source>
</evidence>
<dbReference type="InterPro" id="IPR020103">
    <property type="entry name" value="PsdUridine_synth_cat_dom_sf"/>
</dbReference>
<comment type="caution">
    <text evidence="4">Lacks conserved residue(s) required for the propagation of feature annotation.</text>
</comment>
<evidence type="ECO:0000313" key="8">
    <source>
        <dbReference type="EMBL" id="RGJ21670.1"/>
    </source>
</evidence>
<name>A0A3E4GN60_9FIRM</name>
<comment type="similarity">
    <text evidence="1 4 6">Belongs to the tRNA pseudouridine synthase TruA family.</text>
</comment>
<evidence type="ECO:0000256" key="4">
    <source>
        <dbReference type="HAMAP-Rule" id="MF_00171"/>
    </source>
</evidence>
<evidence type="ECO:0000256" key="3">
    <source>
        <dbReference type="ARBA" id="ARBA00023235"/>
    </source>
</evidence>
<evidence type="ECO:0000256" key="2">
    <source>
        <dbReference type="ARBA" id="ARBA00022694"/>
    </source>
</evidence>
<dbReference type="HAMAP" id="MF_00171">
    <property type="entry name" value="TruA"/>
    <property type="match status" value="1"/>
</dbReference>
<dbReference type="GO" id="GO:0160147">
    <property type="term" value="F:tRNA pseudouridine(38-40) synthase activity"/>
    <property type="evidence" value="ECO:0007669"/>
    <property type="project" value="UniProtKB-EC"/>
</dbReference>
<protein>
    <recommendedName>
        <fullName evidence="4">tRNA pseudouridine synthase A</fullName>
        <ecNumber evidence="4">5.4.99.12</ecNumber>
    </recommendedName>
    <alternativeName>
        <fullName evidence="4">tRNA pseudouridine(38-40) synthase</fullName>
    </alternativeName>
    <alternativeName>
        <fullName evidence="4">tRNA pseudouridylate synthase I</fullName>
    </alternativeName>
    <alternativeName>
        <fullName evidence="4">tRNA-uridine isomerase I</fullName>
    </alternativeName>
</protein>
<proteinExistence type="inferred from homology"/>
<keyword evidence="3 4" id="KW-0413">Isomerase</keyword>
<evidence type="ECO:0000256" key="1">
    <source>
        <dbReference type="ARBA" id="ARBA00009375"/>
    </source>
</evidence>
<comment type="catalytic activity">
    <reaction evidence="4 6">
        <text>uridine(38/39/40) in tRNA = pseudouridine(38/39/40) in tRNA</text>
        <dbReference type="Rhea" id="RHEA:22376"/>
        <dbReference type="Rhea" id="RHEA-COMP:10085"/>
        <dbReference type="Rhea" id="RHEA-COMP:10087"/>
        <dbReference type="ChEBI" id="CHEBI:65314"/>
        <dbReference type="ChEBI" id="CHEBI:65315"/>
        <dbReference type="EC" id="5.4.99.12"/>
    </reaction>
</comment>
<dbReference type="SUPFAM" id="SSF55120">
    <property type="entry name" value="Pseudouridine synthase"/>
    <property type="match status" value="1"/>
</dbReference>
<keyword evidence="2 4" id="KW-0819">tRNA processing</keyword>
<dbReference type="EC" id="5.4.99.12" evidence="4"/>
<dbReference type="Pfam" id="PF01416">
    <property type="entry name" value="PseudoU_synth_1"/>
    <property type="match status" value="1"/>
</dbReference>
<feature type="binding site" evidence="4 5">
    <location>
        <position position="133"/>
    </location>
    <ligand>
        <name>substrate</name>
    </ligand>
</feature>
<evidence type="ECO:0000313" key="9">
    <source>
        <dbReference type="Proteomes" id="UP000260655"/>
    </source>
</evidence>
<evidence type="ECO:0000256" key="6">
    <source>
        <dbReference type="RuleBase" id="RU003792"/>
    </source>
</evidence>
<dbReference type="EMBL" id="QSOV01000015">
    <property type="protein sequence ID" value="RGJ21670.1"/>
    <property type="molecule type" value="Genomic_DNA"/>
</dbReference>
<dbReference type="InterPro" id="IPR001406">
    <property type="entry name" value="PsdUridine_synth_TruA"/>
</dbReference>
<dbReference type="PANTHER" id="PTHR11142">
    <property type="entry name" value="PSEUDOURIDYLATE SYNTHASE"/>
    <property type="match status" value="1"/>
</dbReference>
<dbReference type="InterPro" id="IPR020097">
    <property type="entry name" value="PsdUridine_synth_TruA_a/b_dom"/>
</dbReference>
<evidence type="ECO:0000256" key="5">
    <source>
        <dbReference type="PIRSR" id="PIRSR001430-2"/>
    </source>
</evidence>
<dbReference type="GO" id="GO:0031119">
    <property type="term" value="P:tRNA pseudouridine synthesis"/>
    <property type="evidence" value="ECO:0007669"/>
    <property type="project" value="UniProtKB-UniRule"/>
</dbReference>
<dbReference type="InterPro" id="IPR020094">
    <property type="entry name" value="TruA/RsuA/RluB/E/F_N"/>
</dbReference>
<feature type="domain" description="Pseudouridine synthase I TruA alpha/beta" evidence="7">
    <location>
        <begin position="166"/>
        <end position="234"/>
    </location>
</feature>
<dbReference type="InterPro" id="IPR020095">
    <property type="entry name" value="PsdUridine_synth_TruA_C"/>
</dbReference>